<evidence type="ECO:0008006" key="4">
    <source>
        <dbReference type="Google" id="ProtNLM"/>
    </source>
</evidence>
<dbReference type="EMBL" id="JANBPK010000815">
    <property type="protein sequence ID" value="KAJ2930939.1"/>
    <property type="molecule type" value="Genomic_DNA"/>
</dbReference>
<reference evidence="2" key="1">
    <citation type="submission" date="2022-06" db="EMBL/GenBank/DDBJ databases">
        <title>Genome Sequence of Candolleomyces eurysporus.</title>
        <authorList>
            <person name="Buettner E."/>
        </authorList>
    </citation>
    <scope>NUCLEOTIDE SEQUENCE</scope>
    <source>
        <strain evidence="2">VTCC 930004</strain>
    </source>
</reference>
<feature type="compositionally biased region" description="Low complexity" evidence="1">
    <location>
        <begin position="529"/>
        <end position="543"/>
    </location>
</feature>
<dbReference type="InterPro" id="IPR004242">
    <property type="entry name" value="Transposase_21"/>
</dbReference>
<dbReference type="Proteomes" id="UP001140091">
    <property type="component" value="Unassembled WGS sequence"/>
</dbReference>
<protein>
    <recommendedName>
        <fullName evidence="4">Transposase domain-containing protein</fullName>
    </recommendedName>
</protein>
<dbReference type="Pfam" id="PF02992">
    <property type="entry name" value="Transposase_21"/>
    <property type="match status" value="1"/>
</dbReference>
<evidence type="ECO:0000313" key="2">
    <source>
        <dbReference type="EMBL" id="KAJ2930939.1"/>
    </source>
</evidence>
<gene>
    <name evidence="2" type="ORF">H1R20_g6164</name>
</gene>
<evidence type="ECO:0000256" key="1">
    <source>
        <dbReference type="SAM" id="MobiDB-lite"/>
    </source>
</evidence>
<dbReference type="PANTHER" id="PTHR46579">
    <property type="entry name" value="F5/8 TYPE C DOMAIN-CONTAINING PROTEIN-RELATED"/>
    <property type="match status" value="1"/>
</dbReference>
<feature type="region of interest" description="Disordered" evidence="1">
    <location>
        <begin position="516"/>
        <end position="548"/>
    </location>
</feature>
<dbReference type="AlphaFoldDB" id="A0A9W8MJL2"/>
<dbReference type="PANTHER" id="PTHR46579:SF1">
    <property type="entry name" value="F5_8 TYPE C DOMAIN-CONTAINING PROTEIN"/>
    <property type="match status" value="1"/>
</dbReference>
<sequence length="1048" mass="119836">MHNKYFTPRRATQAHLAGVHDILLWTNQYNGDSETIFKLLPKDPRTLSARFLLEPTTTTYICCPECHKLYPFIPNDRPANPQICDYRKTPASEPCGAKLWKERDYGPYGIRSSPVKKYVHQDLKSWLGRLLSRPGIENLLENRAVDAKSEVDDIWGGEVFRNFKDRAGNPYYPGPDNELRLAFSLSVDRFDPYQNKVAKQSAASTGIWMVLLNLPPHLRYLEENIYVAGVIPGPSKPSSDQLNHYMELIVREAKEFWENGVFFSRTFEHRLGRLARSIIAPLVCDLLGARQVIGYPGTLTAHYFCTACDLDLDDIHVIEPSLWPAKDIGEIRTFAQLYRDAPNEKLQQYIFQGSGWRWSPLFELEYWDPVKFTAIDSMHSLDLNLVKNHCRVLFKIDTKKPSGDASRTPALTVVKRLNADSDSSELSSLERCQGVIFDNTRTLAYDLLGFHRSILYTFCLDYGINRLGGSSDETLVGTRWVLAKYIYRWRQEQENVGLKDFLQRYPKLSTQMEEMLDARNSNTPERSEPAPSSTGTSSESATGRSQLPKPAVLRKFAHGLLSLESADSSDAMKLYLRLTSQTLEHFCHILEINPILPSQPQPQHQPRANKKKMLFELVVRQMLESEELRDKLLGQYPEEEGGLSGSAFLGKDVMEAIWSDMKATRLPSWISPVPHDWGSTRRGKLSANNWRIIAVIHLPITLIRLYGHTEGRKRDLLSNFMELVKAIRIATMNATTQQQIDQYKSLILRYSAGVKQLFPDYEILPSHHMSLHIGDTLRHFGPKHSHDSPHYERYINLFHRMNNNHKLGDLEGTLLRTSVRHANIIAMLKDDTGLLETASNLVQRMTMNDKERLRGFRLAEMFSLDSSLEDGNRRHRSGELDVFCHNLLCSVLQAPPTERNVSVSRRVVFLEAITHRNSVYAVWNSLRYKDSAILYIDQEGSRNAGVIQEIFKLDHRYSSGKAVVLPFVILRKYNQMAEQEDPYRQYGIAGGFSCELELTSTIEIVAISQVLCHVAVTSFAEHNFTHILPINRELLSLDLELEETLEEP</sequence>
<organism evidence="2 3">
    <name type="scientific">Candolleomyces eurysporus</name>
    <dbReference type="NCBI Taxonomy" id="2828524"/>
    <lineage>
        <taxon>Eukaryota</taxon>
        <taxon>Fungi</taxon>
        <taxon>Dikarya</taxon>
        <taxon>Basidiomycota</taxon>
        <taxon>Agaricomycotina</taxon>
        <taxon>Agaricomycetes</taxon>
        <taxon>Agaricomycetidae</taxon>
        <taxon>Agaricales</taxon>
        <taxon>Agaricineae</taxon>
        <taxon>Psathyrellaceae</taxon>
        <taxon>Candolleomyces</taxon>
    </lineage>
</organism>
<feature type="non-terminal residue" evidence="2">
    <location>
        <position position="1048"/>
    </location>
</feature>
<keyword evidence="3" id="KW-1185">Reference proteome</keyword>
<proteinExistence type="predicted"/>
<accession>A0A9W8MJL2</accession>
<dbReference type="OrthoDB" id="3039677at2759"/>
<name>A0A9W8MJL2_9AGAR</name>
<evidence type="ECO:0000313" key="3">
    <source>
        <dbReference type="Proteomes" id="UP001140091"/>
    </source>
</evidence>
<comment type="caution">
    <text evidence="2">The sequence shown here is derived from an EMBL/GenBank/DDBJ whole genome shotgun (WGS) entry which is preliminary data.</text>
</comment>